<proteinExistence type="predicted"/>
<sequence length="290" mass="32054">MSAYDSPAVQALGSLADLGSRRFWRTVGRPIDLDGDEHWLRAPRATGSRVGDAWLRAWADENACELRTGGDTGLLSNMNVLDGPGFDANRLHPLVREFYEHTTRFRMEVWMQWNPLAWPAAEVVRVGFGRRVDQLALPSKPLDVAYGMDSDVTVLERPDGSQLSAGWLRTLRSTGEHVYSGCYTASTLPGADRASVHVSFPLEKGNVQVFLRPDIGDDGSLTLTSGRGGFGDNGCYAVVDNGGRDHCARAPLHEKFHLYVDDEGVLRTDHELNVWSIPAARLHFKLLRIA</sequence>
<evidence type="ECO:0000313" key="2">
    <source>
        <dbReference type="Proteomes" id="UP001589700"/>
    </source>
</evidence>
<accession>A0ABV5JMX8</accession>
<protein>
    <submittedName>
        <fullName evidence="1">Uncharacterized protein</fullName>
    </submittedName>
</protein>
<gene>
    <name evidence="1" type="ORF">ACFFVD_00655</name>
</gene>
<evidence type="ECO:0000313" key="1">
    <source>
        <dbReference type="EMBL" id="MFB9258310.1"/>
    </source>
</evidence>
<organism evidence="1 2">
    <name type="scientific">Dietzia aerolata</name>
    <dbReference type="NCBI Taxonomy" id="595984"/>
    <lineage>
        <taxon>Bacteria</taxon>
        <taxon>Bacillati</taxon>
        <taxon>Actinomycetota</taxon>
        <taxon>Actinomycetes</taxon>
        <taxon>Mycobacteriales</taxon>
        <taxon>Dietziaceae</taxon>
        <taxon>Dietzia</taxon>
    </lineage>
</organism>
<dbReference type="RefSeq" id="WP_338403517.1">
    <property type="nucleotide sequence ID" value="NZ_JAALDM010000063.1"/>
</dbReference>
<keyword evidence="2" id="KW-1185">Reference proteome</keyword>
<dbReference type="Proteomes" id="UP001589700">
    <property type="component" value="Unassembled WGS sequence"/>
</dbReference>
<name>A0ABV5JMX8_9ACTN</name>
<reference evidence="1 2" key="1">
    <citation type="submission" date="2024-09" db="EMBL/GenBank/DDBJ databases">
        <authorList>
            <person name="Sun Q."/>
            <person name="Mori K."/>
        </authorList>
    </citation>
    <scope>NUCLEOTIDE SEQUENCE [LARGE SCALE GENOMIC DNA]</scope>
    <source>
        <strain evidence="1 2">CCM 7659</strain>
    </source>
</reference>
<dbReference type="EMBL" id="JBHMDY010000001">
    <property type="protein sequence ID" value="MFB9258310.1"/>
    <property type="molecule type" value="Genomic_DNA"/>
</dbReference>
<comment type="caution">
    <text evidence="1">The sequence shown here is derived from an EMBL/GenBank/DDBJ whole genome shotgun (WGS) entry which is preliminary data.</text>
</comment>